<feature type="compositionally biased region" description="Polar residues" evidence="1">
    <location>
        <begin position="13"/>
        <end position="25"/>
    </location>
</feature>
<dbReference type="EMBL" id="JAVFHQ010000009">
    <property type="protein sequence ID" value="KAK4547836.1"/>
    <property type="molecule type" value="Genomic_DNA"/>
</dbReference>
<evidence type="ECO:0000256" key="1">
    <source>
        <dbReference type="SAM" id="MobiDB-lite"/>
    </source>
</evidence>
<keyword evidence="3" id="KW-1185">Reference proteome</keyword>
<proteinExistence type="predicted"/>
<dbReference type="AlphaFoldDB" id="A0AAV9JQW4"/>
<dbReference type="InterPro" id="IPR018783">
    <property type="entry name" value="TF_ENY2"/>
</dbReference>
<dbReference type="GO" id="GO:0000124">
    <property type="term" value="C:SAGA complex"/>
    <property type="evidence" value="ECO:0007669"/>
    <property type="project" value="InterPro"/>
</dbReference>
<name>A0AAV9JQW4_9PEZI</name>
<dbReference type="Proteomes" id="UP001324427">
    <property type="component" value="Unassembled WGS sequence"/>
</dbReference>
<evidence type="ECO:0000313" key="2">
    <source>
        <dbReference type="EMBL" id="KAK4547836.1"/>
    </source>
</evidence>
<dbReference type="InterPro" id="IPR038212">
    <property type="entry name" value="TF_EnY2_sf"/>
</dbReference>
<organism evidence="2 3">
    <name type="scientific">Oleoguttula mirabilis</name>
    <dbReference type="NCBI Taxonomy" id="1507867"/>
    <lineage>
        <taxon>Eukaryota</taxon>
        <taxon>Fungi</taxon>
        <taxon>Dikarya</taxon>
        <taxon>Ascomycota</taxon>
        <taxon>Pezizomycotina</taxon>
        <taxon>Dothideomycetes</taxon>
        <taxon>Dothideomycetidae</taxon>
        <taxon>Mycosphaerellales</taxon>
        <taxon>Teratosphaeriaceae</taxon>
        <taxon>Oleoguttula</taxon>
    </lineage>
</organism>
<dbReference type="GO" id="GO:0006406">
    <property type="term" value="P:mRNA export from nucleus"/>
    <property type="evidence" value="ECO:0007669"/>
    <property type="project" value="InterPro"/>
</dbReference>
<evidence type="ECO:0000313" key="3">
    <source>
        <dbReference type="Proteomes" id="UP001324427"/>
    </source>
</evidence>
<dbReference type="GO" id="GO:0005643">
    <property type="term" value="C:nuclear pore"/>
    <property type="evidence" value="ECO:0007669"/>
    <property type="project" value="InterPro"/>
</dbReference>
<reference evidence="2 3" key="1">
    <citation type="submission" date="2021-11" db="EMBL/GenBank/DDBJ databases">
        <title>Black yeast isolated from Biological Soil Crust.</title>
        <authorList>
            <person name="Kurbessoian T."/>
        </authorList>
    </citation>
    <scope>NUCLEOTIDE SEQUENCE [LARGE SCALE GENOMIC DNA]</scope>
    <source>
        <strain evidence="2 3">CCFEE 5522</strain>
    </source>
</reference>
<dbReference type="Pfam" id="PF10163">
    <property type="entry name" value="EnY2"/>
    <property type="match status" value="1"/>
</dbReference>
<dbReference type="GO" id="GO:0003713">
    <property type="term" value="F:transcription coactivator activity"/>
    <property type="evidence" value="ECO:0007669"/>
    <property type="project" value="InterPro"/>
</dbReference>
<protein>
    <submittedName>
        <fullName evidence="2">Uncharacterized protein</fullName>
    </submittedName>
</protein>
<sequence>MKRFAASMANGKIQVNGSSSGGDPSVQSQITMALLQNGGVKRIQDTLKQRLDDENWSENLRKYLIALFRSGEVNTYDEAWNKVMQQIRNGAQGGTVNGVNGGTAAPDLSIPQSAKSGGVEAVKRELAEICMMDK</sequence>
<dbReference type="Gene3D" id="1.10.246.140">
    <property type="match status" value="1"/>
</dbReference>
<comment type="caution">
    <text evidence="2">The sequence shown here is derived from an EMBL/GenBank/DDBJ whole genome shotgun (WGS) entry which is preliminary data.</text>
</comment>
<accession>A0AAV9JQW4</accession>
<feature type="region of interest" description="Disordered" evidence="1">
    <location>
        <begin position="1"/>
        <end position="25"/>
    </location>
</feature>
<gene>
    <name evidence="2" type="ORF">LTR36_010555</name>
</gene>